<dbReference type="GO" id="GO:0034244">
    <property type="term" value="P:negative regulation of transcription elongation by RNA polymerase II"/>
    <property type="evidence" value="ECO:0007669"/>
    <property type="project" value="TreeGrafter"/>
</dbReference>
<keyword evidence="2" id="KW-1185">Reference proteome</keyword>
<accession>A0A397U3W4</accession>
<dbReference type="Proteomes" id="UP000266673">
    <property type="component" value="Unassembled WGS sequence"/>
</dbReference>
<dbReference type="PANTHER" id="PTHR13503:SF3">
    <property type="entry name" value="NEGATIVE ELONGATION FACTOR B"/>
    <property type="match status" value="1"/>
</dbReference>
<sequence>MADPNTTDPNTTETPDTELARMLVQGVQEQHRVNVENIDNVYPLLDNSCVSRYEVHHHMLEALKNNFIQKIITQHWDQEKFTNFLSQSMPKISIKEFRDIIFEVLKKYPDRITEEIYEQLAREPTVIHEAPIMIKRGLYERDQEMFKEMIKTQIDNYFKRQSLIMQQRGTNSDILDQRTNIPELKYIIDLVNESSILFNKMQDIMIEIYKDNGHSIICSFRFDFFNCMQKAGKISMCMKDHSYNMIWNINEGIIKGLEERAITAYKNEMNKYNITSPREFSEIAMIFRDPIVYYDLSARIVEALKKSMSESPDGTVTTALTNLVDKQTVKWMSSMVTFGSQAHGILLSDTVSMPTVEEDQIYSTFYKKLLHWTYDDIRRAPETAIMMSQEIHEDSEDVPLNFPFKFGTDDINILKNYDFATKVLSSYLLDRCKKGDIIALRRALDCLDLVKTIDPFMLQLIINELIDQHFIRILYSIKWQMAIEILIRLNFEPLIRLFEIYYDEPAINFLVDRGDLEKLKIVKIWCEKAGGTEKFRKD</sequence>
<comment type="caution">
    <text evidence="1">The sequence shown here is derived from an EMBL/GenBank/DDBJ whole genome shotgun (WGS) entry which is preliminary data.</text>
</comment>
<name>A0A397U3W4_9GLOM</name>
<evidence type="ECO:0000313" key="2">
    <source>
        <dbReference type="Proteomes" id="UP000266673"/>
    </source>
</evidence>
<gene>
    <name evidence="1" type="ORF">C2G38_2049260</name>
</gene>
<dbReference type="Pfam" id="PF06209">
    <property type="entry name" value="COBRA1"/>
    <property type="match status" value="1"/>
</dbReference>
<proteinExistence type="predicted"/>
<dbReference type="OrthoDB" id="5548359at2759"/>
<dbReference type="EMBL" id="QKWP01002401">
    <property type="protein sequence ID" value="RIB03459.1"/>
    <property type="molecule type" value="Genomic_DNA"/>
</dbReference>
<dbReference type="GO" id="GO:0032021">
    <property type="term" value="C:NELF complex"/>
    <property type="evidence" value="ECO:0007669"/>
    <property type="project" value="TreeGrafter"/>
</dbReference>
<organism evidence="1 2">
    <name type="scientific">Gigaspora rosea</name>
    <dbReference type="NCBI Taxonomy" id="44941"/>
    <lineage>
        <taxon>Eukaryota</taxon>
        <taxon>Fungi</taxon>
        <taxon>Fungi incertae sedis</taxon>
        <taxon>Mucoromycota</taxon>
        <taxon>Glomeromycotina</taxon>
        <taxon>Glomeromycetes</taxon>
        <taxon>Diversisporales</taxon>
        <taxon>Gigasporaceae</taxon>
        <taxon>Gigaspora</taxon>
    </lineage>
</organism>
<protein>
    <recommendedName>
        <fullName evidence="3">Cofactor of BRCA1-domain-containing protein</fullName>
    </recommendedName>
</protein>
<dbReference type="AlphaFoldDB" id="A0A397U3W4"/>
<evidence type="ECO:0000313" key="1">
    <source>
        <dbReference type="EMBL" id="RIB03459.1"/>
    </source>
</evidence>
<evidence type="ECO:0008006" key="3">
    <source>
        <dbReference type="Google" id="ProtNLM"/>
    </source>
</evidence>
<reference evidence="1 2" key="1">
    <citation type="submission" date="2018-06" db="EMBL/GenBank/DDBJ databases">
        <title>Comparative genomics reveals the genomic features of Rhizophagus irregularis, R. cerebriforme, R. diaphanum and Gigaspora rosea, and their symbiotic lifestyle signature.</title>
        <authorList>
            <person name="Morin E."/>
            <person name="San Clemente H."/>
            <person name="Chen E.C.H."/>
            <person name="De La Providencia I."/>
            <person name="Hainaut M."/>
            <person name="Kuo A."/>
            <person name="Kohler A."/>
            <person name="Murat C."/>
            <person name="Tang N."/>
            <person name="Roy S."/>
            <person name="Loubradou J."/>
            <person name="Henrissat B."/>
            <person name="Grigoriev I.V."/>
            <person name="Corradi N."/>
            <person name="Roux C."/>
            <person name="Martin F.M."/>
        </authorList>
    </citation>
    <scope>NUCLEOTIDE SEQUENCE [LARGE SCALE GENOMIC DNA]</scope>
    <source>
        <strain evidence="1 2">DAOM 194757</strain>
    </source>
</reference>
<dbReference type="STRING" id="44941.A0A397U3W4"/>
<dbReference type="InterPro" id="IPR010405">
    <property type="entry name" value="COBRA1"/>
</dbReference>
<dbReference type="PANTHER" id="PTHR13503">
    <property type="entry name" value="NEGATIVE ELONGATION FACTOR COMPLEX MEMBER B"/>
    <property type="match status" value="1"/>
</dbReference>